<evidence type="ECO:0000313" key="2">
    <source>
        <dbReference type="Proteomes" id="UP000003480"/>
    </source>
</evidence>
<dbReference type="Proteomes" id="UP000003480">
    <property type="component" value="Unassembled WGS sequence"/>
</dbReference>
<organism evidence="1 2">
    <name type="scientific">Microcystis aeruginosa PCC 9443</name>
    <dbReference type="NCBI Taxonomy" id="1160281"/>
    <lineage>
        <taxon>Bacteria</taxon>
        <taxon>Bacillati</taxon>
        <taxon>Cyanobacteriota</taxon>
        <taxon>Cyanophyceae</taxon>
        <taxon>Oscillatoriophycideae</taxon>
        <taxon>Chroococcales</taxon>
        <taxon>Microcystaceae</taxon>
        <taxon>Microcystis</taxon>
    </lineage>
</organism>
<dbReference type="HOGENOM" id="CLU_3185800_0_0_3"/>
<accession>I4GAI9</accession>
<sequence length="46" mass="5512">MRENREFFPENVSQNTVFREQNNPGYTIYRVIGLFNTLDVVFSQKI</sequence>
<dbReference type="AlphaFoldDB" id="I4GAI9"/>
<name>I4GAI9_MICAE</name>
<protein>
    <submittedName>
        <fullName evidence="1">Uncharacterized protein</fullName>
    </submittedName>
</protein>
<gene>
    <name evidence="1" type="ORF">MICAC_6150008</name>
</gene>
<comment type="caution">
    <text evidence="1">The sequence shown here is derived from an EMBL/GenBank/DDBJ whole genome shotgun (WGS) entry which is preliminary data.</text>
</comment>
<dbReference type="EMBL" id="CAIJ01000574">
    <property type="protein sequence ID" value="CCI04950.1"/>
    <property type="molecule type" value="Genomic_DNA"/>
</dbReference>
<reference evidence="1 2" key="1">
    <citation type="submission" date="2012-04" db="EMBL/GenBank/DDBJ databases">
        <authorList>
            <person name="Genoscope - CEA"/>
        </authorList>
    </citation>
    <scope>NUCLEOTIDE SEQUENCE [LARGE SCALE GENOMIC DNA]</scope>
    <source>
        <strain evidence="1 2">9443</strain>
    </source>
</reference>
<proteinExistence type="predicted"/>
<evidence type="ECO:0000313" key="1">
    <source>
        <dbReference type="EMBL" id="CCI04950.1"/>
    </source>
</evidence>